<proteinExistence type="predicted"/>
<dbReference type="Proteomes" id="UP000489600">
    <property type="component" value="Unassembled WGS sequence"/>
</dbReference>
<organism evidence="1 2">
    <name type="scientific">Arabis nemorensis</name>
    <dbReference type="NCBI Taxonomy" id="586526"/>
    <lineage>
        <taxon>Eukaryota</taxon>
        <taxon>Viridiplantae</taxon>
        <taxon>Streptophyta</taxon>
        <taxon>Embryophyta</taxon>
        <taxon>Tracheophyta</taxon>
        <taxon>Spermatophyta</taxon>
        <taxon>Magnoliopsida</taxon>
        <taxon>eudicotyledons</taxon>
        <taxon>Gunneridae</taxon>
        <taxon>Pentapetalae</taxon>
        <taxon>rosids</taxon>
        <taxon>malvids</taxon>
        <taxon>Brassicales</taxon>
        <taxon>Brassicaceae</taxon>
        <taxon>Arabideae</taxon>
        <taxon>Arabis</taxon>
    </lineage>
</organism>
<comment type="caution">
    <text evidence="1">The sequence shown here is derived from an EMBL/GenBank/DDBJ whole genome shotgun (WGS) entry which is preliminary data.</text>
</comment>
<evidence type="ECO:0000313" key="2">
    <source>
        <dbReference type="Proteomes" id="UP000489600"/>
    </source>
</evidence>
<gene>
    <name evidence="1" type="ORF">ANE_LOCUS12610</name>
</gene>
<dbReference type="AlphaFoldDB" id="A0A565BKN1"/>
<name>A0A565BKN1_9BRAS</name>
<keyword evidence="2" id="KW-1185">Reference proteome</keyword>
<dbReference type="EMBL" id="CABITT030000004">
    <property type="protein sequence ID" value="VVB02166.1"/>
    <property type="molecule type" value="Genomic_DNA"/>
</dbReference>
<sequence length="163" mass="18270">MGHDCATMQVGFKNLQVNLLIKSSTLKAQICMDRFEELLGERLVSRIRIILSKDLRVSPVKVPGEKQRNKVKRNVSGSCGSGQRVKEEEDWLVRVRIAHVDWMLFLLGKSQARMGTTGNPKTLIAFENRAESLKISPVPPMLKTCQPLAKSPTTVTQLVTRLT</sequence>
<evidence type="ECO:0000313" key="1">
    <source>
        <dbReference type="EMBL" id="VVB02166.1"/>
    </source>
</evidence>
<protein>
    <submittedName>
        <fullName evidence="1">Uncharacterized protein</fullName>
    </submittedName>
</protein>
<reference evidence="1" key="1">
    <citation type="submission" date="2019-07" db="EMBL/GenBank/DDBJ databases">
        <authorList>
            <person name="Dittberner H."/>
        </authorList>
    </citation>
    <scope>NUCLEOTIDE SEQUENCE [LARGE SCALE GENOMIC DNA]</scope>
</reference>
<accession>A0A565BKN1</accession>